<proteinExistence type="predicted"/>
<dbReference type="RefSeq" id="WP_145189444.1">
    <property type="nucleotide sequence ID" value="NZ_CP036266.1"/>
</dbReference>
<dbReference type="SMART" id="SM00895">
    <property type="entry name" value="FCD"/>
    <property type="match status" value="1"/>
</dbReference>
<dbReference type="InterPro" id="IPR000524">
    <property type="entry name" value="Tscrpt_reg_HTH_GntR"/>
</dbReference>
<keyword evidence="2" id="KW-0238">DNA-binding</keyword>
<protein>
    <submittedName>
        <fullName evidence="5">HTH-type transcriptional regulator LutR</fullName>
    </submittedName>
</protein>
<dbReference type="Pfam" id="PF07729">
    <property type="entry name" value="FCD"/>
    <property type="match status" value="1"/>
</dbReference>
<dbReference type="CDD" id="cd07377">
    <property type="entry name" value="WHTH_GntR"/>
    <property type="match status" value="1"/>
</dbReference>
<dbReference type="Gene3D" id="1.20.120.530">
    <property type="entry name" value="GntR ligand-binding domain-like"/>
    <property type="match status" value="1"/>
</dbReference>
<evidence type="ECO:0000313" key="6">
    <source>
        <dbReference type="Proteomes" id="UP000320421"/>
    </source>
</evidence>
<evidence type="ECO:0000256" key="3">
    <source>
        <dbReference type="ARBA" id="ARBA00023163"/>
    </source>
</evidence>
<gene>
    <name evidence="5" type="primary">lutR_2</name>
    <name evidence="5" type="ORF">HG66A1_46910</name>
</gene>
<dbReference type="InterPro" id="IPR011711">
    <property type="entry name" value="GntR_C"/>
</dbReference>
<dbReference type="EMBL" id="CP036266">
    <property type="protein sequence ID" value="QDT22880.1"/>
    <property type="molecule type" value="Genomic_DNA"/>
</dbReference>
<dbReference type="InterPro" id="IPR036388">
    <property type="entry name" value="WH-like_DNA-bd_sf"/>
</dbReference>
<dbReference type="SUPFAM" id="SSF46785">
    <property type="entry name" value="Winged helix' DNA-binding domain"/>
    <property type="match status" value="1"/>
</dbReference>
<dbReference type="PANTHER" id="PTHR43537">
    <property type="entry name" value="TRANSCRIPTIONAL REGULATOR, GNTR FAMILY"/>
    <property type="match status" value="1"/>
</dbReference>
<dbReference type="Gene3D" id="1.10.10.10">
    <property type="entry name" value="Winged helix-like DNA-binding domain superfamily/Winged helix DNA-binding domain"/>
    <property type="match status" value="1"/>
</dbReference>
<dbReference type="GO" id="GO:0003677">
    <property type="term" value="F:DNA binding"/>
    <property type="evidence" value="ECO:0007669"/>
    <property type="project" value="UniProtKB-KW"/>
</dbReference>
<dbReference type="OrthoDB" id="261145at2"/>
<evidence type="ECO:0000313" key="5">
    <source>
        <dbReference type="EMBL" id="QDT22880.1"/>
    </source>
</evidence>
<keyword evidence="3" id="KW-0804">Transcription</keyword>
<dbReference type="InterPro" id="IPR008920">
    <property type="entry name" value="TF_FadR/GntR_C"/>
</dbReference>
<dbReference type="GO" id="GO:0003700">
    <property type="term" value="F:DNA-binding transcription factor activity"/>
    <property type="evidence" value="ECO:0007669"/>
    <property type="project" value="InterPro"/>
</dbReference>
<dbReference type="PRINTS" id="PR00035">
    <property type="entry name" value="HTHGNTR"/>
</dbReference>
<accession>A0A517PU36</accession>
<dbReference type="InterPro" id="IPR036390">
    <property type="entry name" value="WH_DNA-bd_sf"/>
</dbReference>
<keyword evidence="1" id="KW-0805">Transcription regulation</keyword>
<dbReference type="SMART" id="SM00345">
    <property type="entry name" value="HTH_GNTR"/>
    <property type="match status" value="1"/>
</dbReference>
<evidence type="ECO:0000259" key="4">
    <source>
        <dbReference type="PROSITE" id="PS50949"/>
    </source>
</evidence>
<dbReference type="AlphaFoldDB" id="A0A517PU36"/>
<organism evidence="5 6">
    <name type="scientific">Gimesia chilikensis</name>
    <dbReference type="NCBI Taxonomy" id="2605989"/>
    <lineage>
        <taxon>Bacteria</taxon>
        <taxon>Pseudomonadati</taxon>
        <taxon>Planctomycetota</taxon>
        <taxon>Planctomycetia</taxon>
        <taxon>Planctomycetales</taxon>
        <taxon>Planctomycetaceae</taxon>
        <taxon>Gimesia</taxon>
    </lineage>
</organism>
<sequence>MKTDSSQNTMATRLAEQIRTRIAEEQLPAGHVFMTEGQLAEEYQVSRTIVREAVSRLRALGILDGKQRKGLVVRRPDLVQLLSESLPLLTVSSHERDELKLLRYVLEIGAIELAVKNATESQMDQLDALVAEMQSCLEDQEWERSVELDLAFHSLVLEMTGSKYVAGMQQILAEYFHSLPEIDRLDSGRSARIVWEHAELASAIRRQDREHARVLIRQQFEDLI</sequence>
<dbReference type="Pfam" id="PF00392">
    <property type="entry name" value="GntR"/>
    <property type="match status" value="1"/>
</dbReference>
<reference evidence="5 6" key="1">
    <citation type="submission" date="2019-02" db="EMBL/GenBank/DDBJ databases">
        <title>Deep-cultivation of Planctomycetes and their phenomic and genomic characterization uncovers novel biology.</title>
        <authorList>
            <person name="Wiegand S."/>
            <person name="Jogler M."/>
            <person name="Boedeker C."/>
            <person name="Pinto D."/>
            <person name="Vollmers J."/>
            <person name="Rivas-Marin E."/>
            <person name="Kohn T."/>
            <person name="Peeters S.H."/>
            <person name="Heuer A."/>
            <person name="Rast P."/>
            <person name="Oberbeckmann S."/>
            <person name="Bunk B."/>
            <person name="Jeske O."/>
            <person name="Meyerdierks A."/>
            <person name="Storesund J.E."/>
            <person name="Kallscheuer N."/>
            <person name="Luecker S."/>
            <person name="Lage O.M."/>
            <person name="Pohl T."/>
            <person name="Merkel B.J."/>
            <person name="Hornburger P."/>
            <person name="Mueller R.-W."/>
            <person name="Bruemmer F."/>
            <person name="Labrenz M."/>
            <person name="Spormann A.M."/>
            <person name="Op den Camp H."/>
            <person name="Overmann J."/>
            <person name="Amann R."/>
            <person name="Jetten M.S.M."/>
            <person name="Mascher T."/>
            <person name="Medema M.H."/>
            <person name="Devos D.P."/>
            <person name="Kaster A.-K."/>
            <person name="Ovreas L."/>
            <person name="Rohde M."/>
            <person name="Galperin M.Y."/>
            <person name="Jogler C."/>
        </authorList>
    </citation>
    <scope>NUCLEOTIDE SEQUENCE [LARGE SCALE GENOMIC DNA]</scope>
    <source>
        <strain evidence="5 6">HG66A1</strain>
    </source>
</reference>
<dbReference type="PROSITE" id="PS50949">
    <property type="entry name" value="HTH_GNTR"/>
    <property type="match status" value="1"/>
</dbReference>
<evidence type="ECO:0000256" key="2">
    <source>
        <dbReference type="ARBA" id="ARBA00023125"/>
    </source>
</evidence>
<feature type="domain" description="HTH gntR-type" evidence="4">
    <location>
        <begin position="8"/>
        <end position="76"/>
    </location>
</feature>
<dbReference type="SUPFAM" id="SSF48008">
    <property type="entry name" value="GntR ligand-binding domain-like"/>
    <property type="match status" value="1"/>
</dbReference>
<name>A0A517PU36_9PLAN</name>
<evidence type="ECO:0000256" key="1">
    <source>
        <dbReference type="ARBA" id="ARBA00023015"/>
    </source>
</evidence>
<dbReference type="PANTHER" id="PTHR43537:SF5">
    <property type="entry name" value="UXU OPERON TRANSCRIPTIONAL REGULATOR"/>
    <property type="match status" value="1"/>
</dbReference>
<dbReference type="Proteomes" id="UP000320421">
    <property type="component" value="Chromosome"/>
</dbReference>
<keyword evidence="6" id="KW-1185">Reference proteome</keyword>